<dbReference type="EMBL" id="CP084930">
    <property type="protein sequence ID" value="USI72366.1"/>
    <property type="molecule type" value="Genomic_DNA"/>
</dbReference>
<name>A0ABY4X660_9SPHN</name>
<evidence type="ECO:0000256" key="1">
    <source>
        <dbReference type="SAM" id="Coils"/>
    </source>
</evidence>
<dbReference type="PANTHER" id="PTHR32309">
    <property type="entry name" value="TYROSINE-PROTEIN KINASE"/>
    <property type="match status" value="1"/>
</dbReference>
<dbReference type="PANTHER" id="PTHR32309:SF13">
    <property type="entry name" value="FERRIC ENTEROBACTIN TRANSPORT PROTEIN FEPE"/>
    <property type="match status" value="1"/>
</dbReference>
<proteinExistence type="predicted"/>
<sequence>MNMHGFIAPAQVKPARPTLIQSIRNWIVEKRIFLLIVVAPTLLVAAYLYLVAADQYETEAHFTIQSPGSTSSTPSSFGDLIGFSTMSVSQSQAMGVGDYLASQEAVDTLQKKLNLIEIFRRPGADPFYKLKPAYPTPERLHSYYEGMVTVRYNRDTGISTLQVRTFRPGDSFALIQELLKLGEQRVNQLNERAYADAVSSAERQLSEAEDNARQIEREVTNFRQTHADVDPMTSGEAQTTLVKTITGNLVAARAQLDVVARMVGRNSPQYKAMDARVRALSTEVDRQAATLTGGSKTIAARLGNYEDLRVRQQFAGKRYDTAAAALEKAREQARRQSLYLVRIVDPSMPVKALYPHRLRIVATMLITLLVAYGIGWLVIAGVKEHAI</sequence>
<dbReference type="RefSeq" id="WP_252166175.1">
    <property type="nucleotide sequence ID" value="NZ_CP084930.1"/>
</dbReference>
<gene>
    <name evidence="3" type="ORF">LHA26_13850</name>
</gene>
<evidence type="ECO:0000313" key="4">
    <source>
        <dbReference type="Proteomes" id="UP001056937"/>
    </source>
</evidence>
<evidence type="ECO:0000313" key="3">
    <source>
        <dbReference type="EMBL" id="USI72366.1"/>
    </source>
</evidence>
<feature type="transmembrane region" description="Helical" evidence="2">
    <location>
        <begin position="360"/>
        <end position="382"/>
    </location>
</feature>
<keyword evidence="2" id="KW-0472">Membrane</keyword>
<accession>A0ABY4X660</accession>
<feature type="transmembrane region" description="Helical" evidence="2">
    <location>
        <begin position="32"/>
        <end position="52"/>
    </location>
</feature>
<reference evidence="3" key="1">
    <citation type="journal article" date="2022" name="Toxins">
        <title>Genomic Analysis of Sphingopyxis sp. USTB-05 for Biodegrading Cyanobacterial Hepatotoxins.</title>
        <authorList>
            <person name="Liu C."/>
            <person name="Xu Q."/>
            <person name="Zhao Z."/>
            <person name="Zhang H."/>
            <person name="Liu X."/>
            <person name="Yin C."/>
            <person name="Liu Y."/>
            <person name="Yan H."/>
        </authorList>
    </citation>
    <scope>NUCLEOTIDE SEQUENCE</scope>
    <source>
        <strain evidence="3">NBD5</strain>
    </source>
</reference>
<feature type="coiled-coil region" evidence="1">
    <location>
        <begin position="191"/>
        <end position="225"/>
    </location>
</feature>
<organism evidence="3 4">
    <name type="scientific">Sphingomonas morindae</name>
    <dbReference type="NCBI Taxonomy" id="1541170"/>
    <lineage>
        <taxon>Bacteria</taxon>
        <taxon>Pseudomonadati</taxon>
        <taxon>Pseudomonadota</taxon>
        <taxon>Alphaproteobacteria</taxon>
        <taxon>Sphingomonadales</taxon>
        <taxon>Sphingomonadaceae</taxon>
        <taxon>Sphingomonas</taxon>
    </lineage>
</organism>
<dbReference type="InterPro" id="IPR050445">
    <property type="entry name" value="Bact_polysacc_biosynth/exp"/>
</dbReference>
<keyword evidence="2" id="KW-0812">Transmembrane</keyword>
<keyword evidence="2" id="KW-1133">Transmembrane helix</keyword>
<dbReference type="Proteomes" id="UP001056937">
    <property type="component" value="Chromosome 1"/>
</dbReference>
<protein>
    <submittedName>
        <fullName evidence="3">Lipopolysaccharide biosynthesis protein</fullName>
    </submittedName>
</protein>
<evidence type="ECO:0000256" key="2">
    <source>
        <dbReference type="SAM" id="Phobius"/>
    </source>
</evidence>
<keyword evidence="4" id="KW-1185">Reference proteome</keyword>
<keyword evidence="1" id="KW-0175">Coiled coil</keyword>